<dbReference type="GO" id="GO:0048250">
    <property type="term" value="P:iron import into the mitochondrion"/>
    <property type="evidence" value="ECO:0007669"/>
    <property type="project" value="TreeGrafter"/>
</dbReference>
<dbReference type="InterPro" id="IPR018108">
    <property type="entry name" value="MCP_transmembrane"/>
</dbReference>
<proteinExistence type="inferred from homology"/>
<evidence type="ECO:0000256" key="8">
    <source>
        <dbReference type="ARBA" id="ARBA00023004"/>
    </source>
</evidence>
<dbReference type="Proteomes" id="UP000887566">
    <property type="component" value="Unplaced"/>
</dbReference>
<keyword evidence="14" id="KW-1185">Reference proteome</keyword>
<dbReference type="WBParaSite" id="PSAMB.scaffold8504size6152.g31480.t3">
    <property type="protein sequence ID" value="PSAMB.scaffold8504size6152.g31480.t3"/>
    <property type="gene ID" value="PSAMB.scaffold8504size6152.g31480"/>
</dbReference>
<evidence type="ECO:0000256" key="11">
    <source>
        <dbReference type="ARBA" id="ARBA00023136"/>
    </source>
</evidence>
<keyword evidence="4" id="KW-0410">Iron transport</keyword>
<keyword evidence="11 12" id="KW-0472">Membrane</keyword>
<keyword evidence="8" id="KW-0408">Iron</keyword>
<dbReference type="WBParaSite" id="PSAMB.scaffold8504size6152.g31480.t1">
    <property type="protein sequence ID" value="PSAMB.scaffold8504size6152.g31480.t1"/>
    <property type="gene ID" value="PSAMB.scaffold8504size6152.g31480"/>
</dbReference>
<evidence type="ECO:0000256" key="13">
    <source>
        <dbReference type="RuleBase" id="RU000488"/>
    </source>
</evidence>
<feature type="repeat" description="Solcar" evidence="12">
    <location>
        <begin position="23"/>
        <end position="111"/>
    </location>
</feature>
<keyword evidence="3 13" id="KW-0813">Transport</keyword>
<sequence>MAETSFVTLDDDGDPYETLAPTYPLSVHLMAGAMAGMAEHCIMYPIDSVKTRMQSLCPCPERACPTPVHGLMSIMKREGWWRPLRGVNAIFVSAGPAHALYFSIYEKTKHMLTGGKSGHHNSLAYGAAGCIATVVHDAVMNPAE</sequence>
<evidence type="ECO:0000256" key="3">
    <source>
        <dbReference type="ARBA" id="ARBA00022448"/>
    </source>
</evidence>
<dbReference type="InterPro" id="IPR023395">
    <property type="entry name" value="MCP_dom_sf"/>
</dbReference>
<dbReference type="Pfam" id="PF00153">
    <property type="entry name" value="Mito_carr"/>
    <property type="match status" value="1"/>
</dbReference>
<evidence type="ECO:0000256" key="10">
    <source>
        <dbReference type="ARBA" id="ARBA00023128"/>
    </source>
</evidence>
<evidence type="ECO:0000256" key="2">
    <source>
        <dbReference type="ARBA" id="ARBA00006375"/>
    </source>
</evidence>
<keyword evidence="5 12" id="KW-0812">Transmembrane</keyword>
<evidence type="ECO:0000256" key="5">
    <source>
        <dbReference type="ARBA" id="ARBA00022692"/>
    </source>
</evidence>
<dbReference type="Gene3D" id="1.50.40.10">
    <property type="entry name" value="Mitochondrial carrier domain"/>
    <property type="match status" value="1"/>
</dbReference>
<evidence type="ECO:0000256" key="7">
    <source>
        <dbReference type="ARBA" id="ARBA00022989"/>
    </source>
</evidence>
<keyword evidence="6" id="KW-0999">Mitochondrion inner membrane</keyword>
<evidence type="ECO:0000313" key="14">
    <source>
        <dbReference type="Proteomes" id="UP000887566"/>
    </source>
</evidence>
<dbReference type="FunFam" id="1.50.40.10:FF:000127">
    <property type="entry name" value="MC family mitochondrial carrier protein"/>
    <property type="match status" value="1"/>
</dbReference>
<dbReference type="PANTHER" id="PTHR45758:SF20">
    <property type="entry name" value="MITOFERRIN-2"/>
    <property type="match status" value="1"/>
</dbReference>
<evidence type="ECO:0000313" key="15">
    <source>
        <dbReference type="WBParaSite" id="PSAMB.scaffold8504size6152.g31480.t1"/>
    </source>
</evidence>
<name>A0A914XLY2_9BILA</name>
<dbReference type="SUPFAM" id="SSF103506">
    <property type="entry name" value="Mitochondrial carrier"/>
    <property type="match status" value="1"/>
</dbReference>
<dbReference type="GO" id="GO:0005743">
    <property type="term" value="C:mitochondrial inner membrane"/>
    <property type="evidence" value="ECO:0007669"/>
    <property type="project" value="UniProtKB-SubCell"/>
</dbReference>
<dbReference type="PANTHER" id="PTHR45758">
    <property type="entry name" value="MITOFERRIN-1-RELATED"/>
    <property type="match status" value="1"/>
</dbReference>
<organism evidence="14 16">
    <name type="scientific">Plectus sambesii</name>
    <dbReference type="NCBI Taxonomy" id="2011161"/>
    <lineage>
        <taxon>Eukaryota</taxon>
        <taxon>Metazoa</taxon>
        <taxon>Ecdysozoa</taxon>
        <taxon>Nematoda</taxon>
        <taxon>Chromadorea</taxon>
        <taxon>Plectida</taxon>
        <taxon>Plectina</taxon>
        <taxon>Plectoidea</taxon>
        <taxon>Plectidae</taxon>
        <taxon>Plectus</taxon>
    </lineage>
</organism>
<dbReference type="AlphaFoldDB" id="A0A914XLY2"/>
<keyword evidence="7" id="KW-1133">Transmembrane helix</keyword>
<evidence type="ECO:0000313" key="16">
    <source>
        <dbReference type="WBParaSite" id="PSAMB.scaffold8504size6152.g31480.t3"/>
    </source>
</evidence>
<evidence type="ECO:0000256" key="9">
    <source>
        <dbReference type="ARBA" id="ARBA00023065"/>
    </source>
</evidence>
<dbReference type="GO" id="GO:0015093">
    <property type="term" value="F:ferrous iron transmembrane transporter activity"/>
    <property type="evidence" value="ECO:0007669"/>
    <property type="project" value="TreeGrafter"/>
</dbReference>
<keyword evidence="9" id="KW-0406">Ion transport</keyword>
<comment type="subcellular location">
    <subcellularLocation>
        <location evidence="1">Mitochondrion inner membrane</location>
        <topology evidence="1">Multi-pass membrane protein</topology>
    </subcellularLocation>
</comment>
<evidence type="ECO:0000256" key="6">
    <source>
        <dbReference type="ARBA" id="ARBA00022792"/>
    </source>
</evidence>
<evidence type="ECO:0000256" key="4">
    <source>
        <dbReference type="ARBA" id="ARBA00022496"/>
    </source>
</evidence>
<accession>A0A914XLY2</accession>
<reference evidence="15 16" key="1">
    <citation type="submission" date="2022-11" db="UniProtKB">
        <authorList>
            <consortium name="WormBaseParasite"/>
        </authorList>
    </citation>
    <scope>IDENTIFICATION</scope>
</reference>
<dbReference type="PROSITE" id="PS50920">
    <property type="entry name" value="SOLCAR"/>
    <property type="match status" value="1"/>
</dbReference>
<evidence type="ECO:0000256" key="12">
    <source>
        <dbReference type="PROSITE-ProRule" id="PRU00282"/>
    </source>
</evidence>
<protein>
    <submittedName>
        <fullName evidence="15 16">Mitoferrin-2-like</fullName>
    </submittedName>
</protein>
<keyword evidence="10" id="KW-0496">Mitochondrion</keyword>
<evidence type="ECO:0000256" key="1">
    <source>
        <dbReference type="ARBA" id="ARBA00004448"/>
    </source>
</evidence>
<comment type="similarity">
    <text evidence="2 13">Belongs to the mitochondrial carrier (TC 2.A.29) family.</text>
</comment>